<evidence type="ECO:0000259" key="17">
    <source>
        <dbReference type="PROSITE" id="PS51217"/>
    </source>
</evidence>
<evidence type="ECO:0000256" key="7">
    <source>
        <dbReference type="ARBA" id="ARBA00022840"/>
    </source>
</evidence>
<dbReference type="Pfam" id="PF00580">
    <property type="entry name" value="UvrD-helicase"/>
    <property type="match status" value="1"/>
</dbReference>
<feature type="domain" description="UvrD-like helicase ATP-binding" evidence="16">
    <location>
        <begin position="4"/>
        <end position="481"/>
    </location>
</feature>
<evidence type="ECO:0000259" key="16">
    <source>
        <dbReference type="PROSITE" id="PS51198"/>
    </source>
</evidence>
<proteinExistence type="predicted"/>
<dbReference type="GO" id="GO:0005829">
    <property type="term" value="C:cytosol"/>
    <property type="evidence" value="ECO:0007669"/>
    <property type="project" value="TreeGrafter"/>
</dbReference>
<comment type="caution">
    <text evidence="18">The sequence shown here is derived from an EMBL/GenBank/DDBJ whole genome shotgun (WGS) entry which is preliminary data.</text>
</comment>
<dbReference type="AlphaFoldDB" id="A0A7C5EL40"/>
<evidence type="ECO:0000256" key="6">
    <source>
        <dbReference type="ARBA" id="ARBA00022839"/>
    </source>
</evidence>
<reference evidence="18" key="1">
    <citation type="journal article" date="2020" name="mSystems">
        <title>Genome- and Community-Level Interaction Insights into Carbon Utilization and Element Cycling Functions of Hydrothermarchaeota in Hydrothermal Sediment.</title>
        <authorList>
            <person name="Zhou Z."/>
            <person name="Liu Y."/>
            <person name="Xu W."/>
            <person name="Pan J."/>
            <person name="Luo Z.H."/>
            <person name="Li M."/>
        </authorList>
    </citation>
    <scope>NUCLEOTIDE SEQUENCE [LARGE SCALE GENOMIC DNA]</scope>
    <source>
        <strain evidence="18">SpSt-853</strain>
    </source>
</reference>
<dbReference type="InterPro" id="IPR014016">
    <property type="entry name" value="UvrD-like_ATP-bd"/>
</dbReference>
<dbReference type="InterPro" id="IPR014017">
    <property type="entry name" value="DNA_helicase_UvrD-like_C"/>
</dbReference>
<feature type="binding site" evidence="15">
    <location>
        <begin position="25"/>
        <end position="32"/>
    </location>
    <ligand>
        <name>ATP</name>
        <dbReference type="ChEBI" id="CHEBI:30616"/>
    </ligand>
</feature>
<evidence type="ECO:0000313" key="18">
    <source>
        <dbReference type="EMBL" id="HGZ11057.1"/>
    </source>
</evidence>
<evidence type="ECO:0000256" key="1">
    <source>
        <dbReference type="ARBA" id="ARBA00022722"/>
    </source>
</evidence>
<evidence type="ECO:0000256" key="8">
    <source>
        <dbReference type="ARBA" id="ARBA00023125"/>
    </source>
</evidence>
<dbReference type="PANTHER" id="PTHR11070">
    <property type="entry name" value="UVRD / RECB / PCRA DNA HELICASE FAMILY MEMBER"/>
    <property type="match status" value="1"/>
</dbReference>
<dbReference type="Pfam" id="PF13361">
    <property type="entry name" value="UvrD_C"/>
    <property type="match status" value="1"/>
</dbReference>
<dbReference type="InterPro" id="IPR000212">
    <property type="entry name" value="DNA_helicase_UvrD/REP"/>
</dbReference>
<dbReference type="InterPro" id="IPR011604">
    <property type="entry name" value="PDDEXK-like_dom_sf"/>
</dbReference>
<keyword evidence="9" id="KW-0234">DNA repair</keyword>
<sequence length="1133" mass="126579">MKPAPHDQADRDRALDPRASFHLTAPAGSGKTAVLLARFLKLLAQVSDPREVLVLTFTRKAAGEFRERAMRYFWGRTPAGPDLPSHEKLLLDLAGQVLINLERKNLATSYLMVPERLPVTTFHAFCVQLLRAAPHEAGVPLDFKLLEDETEAAWSRQEALEELRRRLHQRPAADPVRQALVQRLVRLNNNWPRLARELSDLLARRDTLKDFLALAQRSLKEQAFAQMMEQRLSQVVLRTLIPLAQELKECGLEERWPQFREAAGPHLLPEKPPGVSPVDVPAWQALAQLLLTQRGDRRQKWTNGLKFGDWPKFLRTLPEGFVDRLRDCRLLPQVLFSPEEITALHDLILLLNEAWKVYEELCQKRRVLDFVAVEEAALRLLSDESLSDLLLRLDLRLRHLLVDEFQDTSDNQMELLCRLVSGWASGDGRTITVVGDPKQSIYGWRKARLPIFLESREGLKCEGGRILPLTPLSLTTNFRATATLITWVNEIFGGTIMAAASGKEGLFFEAACPPPENTGGETPLMALFAGEDRQEARLQEARWLAFKIKLCLGDLPPGGKVAVLLFTRTQLPAYLEALKEAGLVPRVREGLRLKDSRVVAHLHNLARALVRPQDDVAWAAVLTGPWTNPNLGLLAACAQAPGRTWPDKLMALAENYQTPEALAFLSPLLLASRERVGREPLAHTLERFLDDSGAWQGIAAWEGALGVASARTYLKLLEEANTGLPEATFEKADFALEGAYQPPDPRAADSPLEVLTIHGAKGLEFHTVFVPFLDWQPLRMRGNQPPPFLLEEIPGTPHHVLALAPPYWQRGKDSSYQLVKRLYDARILAEARRVFYVAVTRAEARLFLSGVLTSSGGHWLAPNESPLSWLFQHYQARAPVPGTSQVWGAPPLRVEVCPAPAAPRRPSMASGELPEAWAFTPEPSPYRLIFPSEAAGPEGPETPGDPGGLVEHALHSATRARGEVTHRLLETLARKGGLPGPEEVAAALRSQGLDRERAFQLAPEILAEVRTCCQEPFLKKLLSAREAITEWLLEDQAAFGVVRRGRPDLLAFDGEVWWLVDFKTSRPQPGETWEDFLAREREKYLPQLLAYREMVAKAKGISELEAIRLALYFTAGPRAEMLEVFPRSPGTFG</sequence>
<dbReference type="SUPFAM" id="SSF52540">
    <property type="entry name" value="P-loop containing nucleoside triphosphate hydrolases"/>
    <property type="match status" value="1"/>
</dbReference>
<dbReference type="Gene3D" id="3.40.50.300">
    <property type="entry name" value="P-loop containing nucleotide triphosphate hydrolases"/>
    <property type="match status" value="4"/>
</dbReference>
<dbReference type="Gene3D" id="3.90.320.10">
    <property type="match status" value="1"/>
</dbReference>
<keyword evidence="4 15" id="KW-0378">Hydrolase</keyword>
<evidence type="ECO:0000256" key="2">
    <source>
        <dbReference type="ARBA" id="ARBA00022741"/>
    </source>
</evidence>
<dbReference type="EC" id="5.6.2.4" evidence="12"/>
<evidence type="ECO:0000256" key="13">
    <source>
        <dbReference type="ARBA" id="ARBA00034923"/>
    </source>
</evidence>
<accession>A0A7C5EL40</accession>
<keyword evidence="8" id="KW-0238">DNA-binding</keyword>
<evidence type="ECO:0000256" key="10">
    <source>
        <dbReference type="ARBA" id="ARBA00023235"/>
    </source>
</evidence>
<evidence type="ECO:0000256" key="5">
    <source>
        <dbReference type="ARBA" id="ARBA00022806"/>
    </source>
</evidence>
<organism evidence="18">
    <name type="scientific">Desulfobacca acetoxidans</name>
    <dbReference type="NCBI Taxonomy" id="60893"/>
    <lineage>
        <taxon>Bacteria</taxon>
        <taxon>Pseudomonadati</taxon>
        <taxon>Thermodesulfobacteriota</taxon>
        <taxon>Desulfobaccia</taxon>
        <taxon>Desulfobaccales</taxon>
        <taxon>Desulfobaccaceae</taxon>
        <taxon>Desulfobacca</taxon>
    </lineage>
</organism>
<evidence type="ECO:0000256" key="11">
    <source>
        <dbReference type="ARBA" id="ARBA00034617"/>
    </source>
</evidence>
<keyword evidence="10" id="KW-0413">Isomerase</keyword>
<name>A0A7C5EL40_9BACT</name>
<comment type="catalytic activity">
    <reaction evidence="14">
        <text>ATP + H2O = ADP + phosphate + H(+)</text>
        <dbReference type="Rhea" id="RHEA:13065"/>
        <dbReference type="ChEBI" id="CHEBI:15377"/>
        <dbReference type="ChEBI" id="CHEBI:15378"/>
        <dbReference type="ChEBI" id="CHEBI:30616"/>
        <dbReference type="ChEBI" id="CHEBI:43474"/>
        <dbReference type="ChEBI" id="CHEBI:456216"/>
        <dbReference type="EC" id="5.6.2.4"/>
    </reaction>
</comment>
<keyword evidence="1" id="KW-0540">Nuclease</keyword>
<dbReference type="EMBL" id="DTKJ01000016">
    <property type="protein sequence ID" value="HGZ11057.1"/>
    <property type="molecule type" value="Genomic_DNA"/>
</dbReference>
<dbReference type="GO" id="GO:0005524">
    <property type="term" value="F:ATP binding"/>
    <property type="evidence" value="ECO:0007669"/>
    <property type="project" value="UniProtKB-UniRule"/>
</dbReference>
<protein>
    <recommendedName>
        <fullName evidence="12">DNA 3'-5' helicase</fullName>
        <ecNumber evidence="12">5.6.2.4</ecNumber>
    </recommendedName>
    <alternativeName>
        <fullName evidence="13">DNA 3'-5' helicase II</fullName>
    </alternativeName>
</protein>
<feature type="domain" description="UvrD-like helicase C-terminal" evidence="17">
    <location>
        <begin position="494"/>
        <end position="762"/>
    </location>
</feature>
<comment type="catalytic activity">
    <reaction evidence="11">
        <text>Couples ATP hydrolysis with the unwinding of duplex DNA by translocating in the 3'-5' direction.</text>
        <dbReference type="EC" id="5.6.2.4"/>
    </reaction>
</comment>
<keyword evidence="2 15" id="KW-0547">Nucleotide-binding</keyword>
<gene>
    <name evidence="18" type="ORF">ENW48_02410</name>
</gene>
<dbReference type="GO" id="GO:0004527">
    <property type="term" value="F:exonuclease activity"/>
    <property type="evidence" value="ECO:0007669"/>
    <property type="project" value="UniProtKB-KW"/>
</dbReference>
<keyword evidence="6" id="KW-0269">Exonuclease</keyword>
<keyword evidence="5 15" id="KW-0347">Helicase</keyword>
<evidence type="ECO:0000256" key="14">
    <source>
        <dbReference type="ARBA" id="ARBA00048988"/>
    </source>
</evidence>
<dbReference type="InterPro" id="IPR027417">
    <property type="entry name" value="P-loop_NTPase"/>
</dbReference>
<dbReference type="PROSITE" id="PS51198">
    <property type="entry name" value="UVRD_HELICASE_ATP_BIND"/>
    <property type="match status" value="1"/>
</dbReference>
<dbReference type="PROSITE" id="PS51217">
    <property type="entry name" value="UVRD_HELICASE_CTER"/>
    <property type="match status" value="1"/>
</dbReference>
<evidence type="ECO:0000256" key="3">
    <source>
        <dbReference type="ARBA" id="ARBA00022763"/>
    </source>
</evidence>
<dbReference type="GO" id="GO:0000725">
    <property type="term" value="P:recombinational repair"/>
    <property type="evidence" value="ECO:0007669"/>
    <property type="project" value="TreeGrafter"/>
</dbReference>
<dbReference type="GO" id="GO:0003677">
    <property type="term" value="F:DNA binding"/>
    <property type="evidence" value="ECO:0007669"/>
    <property type="project" value="UniProtKB-KW"/>
</dbReference>
<dbReference type="InterPro" id="IPR038726">
    <property type="entry name" value="PDDEXK_AddAB-type"/>
</dbReference>
<dbReference type="GO" id="GO:0043138">
    <property type="term" value="F:3'-5' DNA helicase activity"/>
    <property type="evidence" value="ECO:0007669"/>
    <property type="project" value="UniProtKB-EC"/>
</dbReference>
<evidence type="ECO:0000256" key="12">
    <source>
        <dbReference type="ARBA" id="ARBA00034808"/>
    </source>
</evidence>
<evidence type="ECO:0000256" key="9">
    <source>
        <dbReference type="ARBA" id="ARBA00023204"/>
    </source>
</evidence>
<keyword evidence="3" id="KW-0227">DNA damage</keyword>
<keyword evidence="7 15" id="KW-0067">ATP-binding</keyword>
<dbReference type="PANTHER" id="PTHR11070:SF2">
    <property type="entry name" value="ATP-DEPENDENT DNA HELICASE SRS2"/>
    <property type="match status" value="1"/>
</dbReference>
<evidence type="ECO:0000256" key="4">
    <source>
        <dbReference type="ARBA" id="ARBA00022801"/>
    </source>
</evidence>
<dbReference type="GO" id="GO:0033202">
    <property type="term" value="C:DNA helicase complex"/>
    <property type="evidence" value="ECO:0007669"/>
    <property type="project" value="TreeGrafter"/>
</dbReference>
<dbReference type="Pfam" id="PF12705">
    <property type="entry name" value="PDDEXK_1"/>
    <property type="match status" value="1"/>
</dbReference>
<evidence type="ECO:0000256" key="15">
    <source>
        <dbReference type="PROSITE-ProRule" id="PRU00560"/>
    </source>
</evidence>